<dbReference type="EMBL" id="CP015579">
    <property type="protein sequence ID" value="ARU94520.1"/>
    <property type="molecule type" value="Genomic_DNA"/>
</dbReference>
<dbReference type="AlphaFoldDB" id="A0A1Y0L9Z2"/>
<reference evidence="1 2" key="1">
    <citation type="submission" date="2016-05" db="EMBL/GenBank/DDBJ databases">
        <title>Complete genome sequence of two 2,5-diketo-D-glunonic acid producing strain Tatumella citrea.</title>
        <authorList>
            <person name="Duan C."/>
            <person name="Yang J."/>
            <person name="Yang S."/>
        </authorList>
    </citation>
    <scope>NUCLEOTIDE SEQUENCE [LARGE SCALE GENOMIC DNA]</scope>
    <source>
        <strain evidence="1 2">DSM 13699</strain>
    </source>
</reference>
<organism evidence="1 2">
    <name type="scientific">Tatumella citrea</name>
    <name type="common">Pantoea citrea</name>
    <dbReference type="NCBI Taxonomy" id="53336"/>
    <lineage>
        <taxon>Bacteria</taxon>
        <taxon>Pseudomonadati</taxon>
        <taxon>Pseudomonadota</taxon>
        <taxon>Gammaproteobacteria</taxon>
        <taxon>Enterobacterales</taxon>
        <taxon>Erwiniaceae</taxon>
        <taxon>Tatumella</taxon>
    </lineage>
</organism>
<evidence type="ECO:0000313" key="1">
    <source>
        <dbReference type="EMBL" id="ARU94520.1"/>
    </source>
</evidence>
<evidence type="ECO:0000313" key="2">
    <source>
        <dbReference type="Proteomes" id="UP000195814"/>
    </source>
</evidence>
<proteinExistence type="predicted"/>
<accession>A0A1Y0L9Z2</accession>
<dbReference type="KEGG" id="tci:A7K98_12550"/>
<protein>
    <submittedName>
        <fullName evidence="1">Uncharacterized protein</fullName>
    </submittedName>
</protein>
<sequence>MGFFSGLSITGTDLRDVVKIIVFKFTTTFLTKSGFLLVTRMLPDAERSAGDDQLKTPRHLPATFSLSDFLSTGS</sequence>
<name>A0A1Y0L9Z2_TATCI</name>
<dbReference type="Proteomes" id="UP000195814">
    <property type="component" value="Chromosome"/>
</dbReference>
<gene>
    <name evidence="1" type="ORF">A7K98_12550</name>
</gene>